<protein>
    <submittedName>
        <fullName evidence="1">DUF6361 family protein</fullName>
    </submittedName>
</protein>
<accession>A0ABP7G3N3</accession>
<reference evidence="2" key="1">
    <citation type="journal article" date="2019" name="Int. J. Syst. Evol. Microbiol.">
        <title>The Global Catalogue of Microorganisms (GCM) 10K type strain sequencing project: providing services to taxonomists for standard genome sequencing and annotation.</title>
        <authorList>
            <consortium name="The Broad Institute Genomics Platform"/>
            <consortium name="The Broad Institute Genome Sequencing Center for Infectious Disease"/>
            <person name="Wu L."/>
            <person name="Ma J."/>
        </authorList>
    </citation>
    <scope>NUCLEOTIDE SEQUENCE [LARGE SCALE GENOMIC DNA]</scope>
    <source>
        <strain evidence="2">JCM 16950</strain>
    </source>
</reference>
<evidence type="ECO:0000313" key="2">
    <source>
        <dbReference type="Proteomes" id="UP001500540"/>
    </source>
</evidence>
<proteinExistence type="predicted"/>
<dbReference type="RefSeq" id="WP_344779980.1">
    <property type="nucleotide sequence ID" value="NZ_BAABAF010000001.1"/>
</dbReference>
<keyword evidence="2" id="KW-1185">Reference proteome</keyword>
<dbReference type="InterPro" id="IPR045941">
    <property type="entry name" value="DUF6361"/>
</dbReference>
<dbReference type="EMBL" id="BAABAF010000001">
    <property type="protein sequence ID" value="GAA3754293.1"/>
    <property type="molecule type" value="Genomic_DNA"/>
</dbReference>
<organism evidence="1 2">
    <name type="scientific">Microbacterium kribbense</name>
    <dbReference type="NCBI Taxonomy" id="433645"/>
    <lineage>
        <taxon>Bacteria</taxon>
        <taxon>Bacillati</taxon>
        <taxon>Actinomycetota</taxon>
        <taxon>Actinomycetes</taxon>
        <taxon>Micrococcales</taxon>
        <taxon>Microbacteriaceae</taxon>
        <taxon>Microbacterium</taxon>
    </lineage>
</organism>
<name>A0ABP7G3N3_9MICO</name>
<gene>
    <name evidence="1" type="ORF">GCM10022240_04020</name>
</gene>
<sequence length="395" mass="44058">MSSFGWLDADAGARRRMLEVIDLFREPGTVDELGIGAVRDALSDMLFPGTSVLHTRLRYVLFLPWLLQRAADGGGTHDEMREHFRTHEYQLIPSLEAGGESTGVFGRVAGGELKRLPSIAYWSALTTWGIVRADSTNAFFRSAADLRALQRRTPTSDDPESRGWMPQPALDPALPPAPHHLLKATSFALTADEAGYLSDRIAESTAGTALAWLCEHPPGELPDAAWDIDLTQAPTTIRNQLDHAHRFSLAINGASILYNLLLAEQIDNPDRIDRYRALLDSWATEIRVTRVLDDWDRADWWNTILHQNARVAAGAQRFINRWLDHVTASADIADDPAARELVRDREIQIKRGRARLANRAALDSWNGDSGMGRLMFRWHIVRNHLADLADGRAAA</sequence>
<evidence type="ECO:0000313" key="1">
    <source>
        <dbReference type="EMBL" id="GAA3754293.1"/>
    </source>
</evidence>
<comment type="caution">
    <text evidence="1">The sequence shown here is derived from an EMBL/GenBank/DDBJ whole genome shotgun (WGS) entry which is preliminary data.</text>
</comment>
<dbReference type="Proteomes" id="UP001500540">
    <property type="component" value="Unassembled WGS sequence"/>
</dbReference>
<dbReference type="Pfam" id="PF19888">
    <property type="entry name" value="DUF6361"/>
    <property type="match status" value="1"/>
</dbReference>